<dbReference type="PANTHER" id="PTHR43877:SF2">
    <property type="entry name" value="AMINOALKYLPHOSPHONATE N-ACETYLTRANSFERASE-RELATED"/>
    <property type="match status" value="1"/>
</dbReference>
<sequence length="165" mass="18902">MTLRKAHPQEAEILWNIRKQAIRHGCKTSYDADVIARWTPDDMPEHYRQMVIEYPFYVVEDEKGDIAATGYLDLDTHCLEAIFTLPAASGKGMATRIIEALKQEAHSRGLTRLTLDATPNARSFYQKLGFVTLSEKYHHSRMAGADYAVLKWRSTCNVRNAWLSR</sequence>
<dbReference type="InterPro" id="IPR000182">
    <property type="entry name" value="GNAT_dom"/>
</dbReference>
<protein>
    <submittedName>
        <fullName evidence="4">N-acetyltransferase GCN5</fullName>
    </submittedName>
</protein>
<evidence type="ECO:0000256" key="1">
    <source>
        <dbReference type="ARBA" id="ARBA00022679"/>
    </source>
</evidence>
<keyword evidence="2" id="KW-0012">Acyltransferase</keyword>
<keyword evidence="1 4" id="KW-0808">Transferase</keyword>
<dbReference type="InterPro" id="IPR050832">
    <property type="entry name" value="Bact_Acetyltransf"/>
</dbReference>
<evidence type="ECO:0000256" key="2">
    <source>
        <dbReference type="ARBA" id="ARBA00023315"/>
    </source>
</evidence>
<evidence type="ECO:0000313" key="4">
    <source>
        <dbReference type="EMBL" id="STQ11858.1"/>
    </source>
</evidence>
<dbReference type="PANTHER" id="PTHR43877">
    <property type="entry name" value="AMINOALKYLPHOSPHONATE N-ACETYLTRANSFERASE-RELATED-RELATED"/>
    <property type="match status" value="1"/>
</dbReference>
<dbReference type="PROSITE" id="PS51186">
    <property type="entry name" value="GNAT"/>
    <property type="match status" value="1"/>
</dbReference>
<dbReference type="EMBL" id="UGJB01000004">
    <property type="protein sequence ID" value="STQ11858.1"/>
    <property type="molecule type" value="Genomic_DNA"/>
</dbReference>
<gene>
    <name evidence="4" type="ORF">NCTC10005_04639</name>
</gene>
<dbReference type="InterPro" id="IPR016181">
    <property type="entry name" value="Acyl_CoA_acyltransferase"/>
</dbReference>
<dbReference type="Gene3D" id="3.40.630.30">
    <property type="match status" value="1"/>
</dbReference>
<proteinExistence type="predicted"/>
<reference evidence="4 5" key="1">
    <citation type="submission" date="2018-06" db="EMBL/GenBank/DDBJ databases">
        <authorList>
            <consortium name="Pathogen Informatics"/>
            <person name="Doyle S."/>
        </authorList>
    </citation>
    <scope>NUCLEOTIDE SEQUENCE [LARGE SCALE GENOMIC DNA]</scope>
    <source>
        <strain evidence="4 5">NCTC10005</strain>
    </source>
</reference>
<evidence type="ECO:0000259" key="3">
    <source>
        <dbReference type="PROSITE" id="PS51186"/>
    </source>
</evidence>
<dbReference type="AlphaFoldDB" id="A0A377M0Y1"/>
<feature type="domain" description="N-acetyltransferase" evidence="3">
    <location>
        <begin position="1"/>
        <end position="153"/>
    </location>
</feature>
<dbReference type="SUPFAM" id="SSF55729">
    <property type="entry name" value="Acyl-CoA N-acyltransferases (Nat)"/>
    <property type="match status" value="1"/>
</dbReference>
<evidence type="ECO:0000313" key="5">
    <source>
        <dbReference type="Proteomes" id="UP000255106"/>
    </source>
</evidence>
<dbReference type="GO" id="GO:0016747">
    <property type="term" value="F:acyltransferase activity, transferring groups other than amino-acyl groups"/>
    <property type="evidence" value="ECO:0007669"/>
    <property type="project" value="InterPro"/>
</dbReference>
<dbReference type="Proteomes" id="UP000255106">
    <property type="component" value="Unassembled WGS sequence"/>
</dbReference>
<organism evidence="4 5">
    <name type="scientific">Enterobacter cloacae</name>
    <dbReference type="NCBI Taxonomy" id="550"/>
    <lineage>
        <taxon>Bacteria</taxon>
        <taxon>Pseudomonadati</taxon>
        <taxon>Pseudomonadota</taxon>
        <taxon>Gammaproteobacteria</taxon>
        <taxon>Enterobacterales</taxon>
        <taxon>Enterobacteriaceae</taxon>
        <taxon>Enterobacter</taxon>
        <taxon>Enterobacter cloacae complex</taxon>
    </lineage>
</organism>
<dbReference type="Pfam" id="PF13673">
    <property type="entry name" value="Acetyltransf_10"/>
    <property type="match status" value="1"/>
</dbReference>
<name>A0A377M0Y1_ENTCL</name>
<accession>A0A377M0Y1</accession>